<dbReference type="SUPFAM" id="SSF53254">
    <property type="entry name" value="Phosphoglycerate mutase-like"/>
    <property type="match status" value="1"/>
</dbReference>
<dbReference type="InterPro" id="IPR013079">
    <property type="entry name" value="6Phosfructo_kin"/>
</dbReference>
<reference evidence="5" key="2">
    <citation type="submission" date="2008-08" db="EMBL/GenBank/DDBJ databases">
        <authorList>
            <consortium name="Diatom Consortium"/>
            <person name="Grigoriev I."/>
            <person name="Grimwood J."/>
            <person name="Kuo A."/>
            <person name="Otillar R.P."/>
            <person name="Salamov A."/>
            <person name="Detter J.C."/>
            <person name="Lindquist E."/>
            <person name="Shapiro H."/>
            <person name="Lucas S."/>
            <person name="Glavina del Rio T."/>
            <person name="Pitluck S."/>
            <person name="Rokhsar D."/>
            <person name="Bowler C."/>
        </authorList>
    </citation>
    <scope>GENOME REANNOTATION</scope>
    <source>
        <strain evidence="5">CCAP 1055/1</strain>
    </source>
</reference>
<feature type="non-terminal residue" evidence="4">
    <location>
        <position position="1"/>
    </location>
</feature>
<name>B7FQZ7_PHATC</name>
<sequence>VIALVGLPARGKSFVARKLLHYLNWSGVQCKIFNVGRYRREAYKHVAAASADARAQTGACDADFFDAQNERAAELREKVADLALRDMLRCFSNHERIAIFDATNSTDKRRKWLLQECTSPDKRPGKPTGVVFVESICDDQELLEENYRYKISNSPDFDGMTQQEALSDLRKRVTKYEEQYETITDDSLSYMKVFNLSTKLMVNHIYGRMAKELVPALMSWHIGTRPVFLCRPGQTISGILTDGEDYVARNKANHENEGPRDPFPMKIITSTMPRAADTVNWTDYEFAIQQMSNLNPLDKGDFAGMELDEIRKKNPSWYERLERNPYQTRYVFPGGESYADLVKRLTSVVIDVEQQVTPTLVVSHVSILQCLMSYFRNTPVELCTGIEVPMHTVVKFTP</sequence>
<dbReference type="OrthoDB" id="267323at2759"/>
<dbReference type="Proteomes" id="UP000000759">
    <property type="component" value="Chromosome 1"/>
</dbReference>
<keyword evidence="2" id="KW-0067">ATP-binding</keyword>
<dbReference type="InterPro" id="IPR013078">
    <property type="entry name" value="His_Pase_superF_clade-1"/>
</dbReference>
<dbReference type="GO" id="GO:0005829">
    <property type="term" value="C:cytosol"/>
    <property type="evidence" value="ECO:0007669"/>
    <property type="project" value="TreeGrafter"/>
</dbReference>
<dbReference type="InterPro" id="IPR029033">
    <property type="entry name" value="His_PPase_superfam"/>
</dbReference>
<dbReference type="InterPro" id="IPR003094">
    <property type="entry name" value="6Pfruct_kin"/>
</dbReference>
<dbReference type="PANTHER" id="PTHR10606:SF49">
    <property type="entry name" value="6-PHOSPHOFRUCTO-2-KINASE DOMAIN-CONTAINING PROTEIN"/>
    <property type="match status" value="1"/>
</dbReference>
<dbReference type="PaxDb" id="2850-Phatr8706"/>
<dbReference type="Pfam" id="PF01591">
    <property type="entry name" value="6PF2K"/>
    <property type="match status" value="1"/>
</dbReference>
<dbReference type="Pfam" id="PF00300">
    <property type="entry name" value="His_Phos_1"/>
    <property type="match status" value="1"/>
</dbReference>
<dbReference type="EMBL" id="CM000605">
    <property type="protein sequence ID" value="EEC51418.1"/>
    <property type="molecule type" value="Genomic_DNA"/>
</dbReference>
<dbReference type="eggNOG" id="KOG0234">
    <property type="taxonomic scope" value="Eukaryota"/>
</dbReference>
<dbReference type="Gene3D" id="3.40.50.1240">
    <property type="entry name" value="Phosphoglycerate mutase-like"/>
    <property type="match status" value="1"/>
</dbReference>
<accession>B7FQZ7</accession>
<dbReference type="GO" id="GO:0006000">
    <property type="term" value="P:fructose metabolic process"/>
    <property type="evidence" value="ECO:0007669"/>
    <property type="project" value="InterPro"/>
</dbReference>
<gene>
    <name evidence="4" type="ORF">PHATRDRAFT_8706</name>
</gene>
<reference evidence="4 5" key="1">
    <citation type="journal article" date="2008" name="Nature">
        <title>The Phaeodactylum genome reveals the evolutionary history of diatom genomes.</title>
        <authorList>
            <person name="Bowler C."/>
            <person name="Allen A.E."/>
            <person name="Badger J.H."/>
            <person name="Grimwood J."/>
            <person name="Jabbari K."/>
            <person name="Kuo A."/>
            <person name="Maheswari U."/>
            <person name="Martens C."/>
            <person name="Maumus F."/>
            <person name="Otillar R.P."/>
            <person name="Rayko E."/>
            <person name="Salamov A."/>
            <person name="Vandepoele K."/>
            <person name="Beszteri B."/>
            <person name="Gruber A."/>
            <person name="Heijde M."/>
            <person name="Katinka M."/>
            <person name="Mock T."/>
            <person name="Valentin K."/>
            <person name="Verret F."/>
            <person name="Berges J.A."/>
            <person name="Brownlee C."/>
            <person name="Cadoret J.P."/>
            <person name="Chiovitti A."/>
            <person name="Choi C.J."/>
            <person name="Coesel S."/>
            <person name="De Martino A."/>
            <person name="Detter J.C."/>
            <person name="Durkin C."/>
            <person name="Falciatore A."/>
            <person name="Fournet J."/>
            <person name="Haruta M."/>
            <person name="Huysman M.J."/>
            <person name="Jenkins B.D."/>
            <person name="Jiroutova K."/>
            <person name="Jorgensen R.E."/>
            <person name="Joubert Y."/>
            <person name="Kaplan A."/>
            <person name="Kroger N."/>
            <person name="Kroth P.G."/>
            <person name="La Roche J."/>
            <person name="Lindquist E."/>
            <person name="Lommer M."/>
            <person name="Martin-Jezequel V."/>
            <person name="Lopez P.J."/>
            <person name="Lucas S."/>
            <person name="Mangogna M."/>
            <person name="McGinnis K."/>
            <person name="Medlin L.K."/>
            <person name="Montsant A."/>
            <person name="Oudot-Le Secq M.P."/>
            <person name="Napoli C."/>
            <person name="Obornik M."/>
            <person name="Parker M.S."/>
            <person name="Petit J.L."/>
            <person name="Porcel B.M."/>
            <person name="Poulsen N."/>
            <person name="Robison M."/>
            <person name="Rychlewski L."/>
            <person name="Rynearson T.A."/>
            <person name="Schmutz J."/>
            <person name="Shapiro H."/>
            <person name="Siaut M."/>
            <person name="Stanley M."/>
            <person name="Sussman M.R."/>
            <person name="Taylor A.R."/>
            <person name="Vardi A."/>
            <person name="von Dassow P."/>
            <person name="Vyverman W."/>
            <person name="Willis A."/>
            <person name="Wyrwicz L.S."/>
            <person name="Rokhsar D.S."/>
            <person name="Weissenbach J."/>
            <person name="Armbrust E.V."/>
            <person name="Green B.R."/>
            <person name="Van de Peer Y."/>
            <person name="Grigoriev I.V."/>
        </authorList>
    </citation>
    <scope>NUCLEOTIDE SEQUENCE [LARGE SCALE GENOMIC DNA]</scope>
    <source>
        <strain evidence="4 5">CCAP 1055/1</strain>
    </source>
</reference>
<evidence type="ECO:0000313" key="4">
    <source>
        <dbReference type="EMBL" id="EEC51418.1"/>
    </source>
</evidence>
<dbReference type="KEGG" id="pti:PHATRDRAFT_8706"/>
<evidence type="ECO:0000259" key="3">
    <source>
        <dbReference type="Pfam" id="PF01591"/>
    </source>
</evidence>
<dbReference type="SUPFAM" id="SSF52540">
    <property type="entry name" value="P-loop containing nucleoside triphosphate hydrolases"/>
    <property type="match status" value="1"/>
</dbReference>
<dbReference type="GO" id="GO:0006003">
    <property type="term" value="P:fructose 2,6-bisphosphate metabolic process"/>
    <property type="evidence" value="ECO:0007669"/>
    <property type="project" value="InterPro"/>
</dbReference>
<dbReference type="RefSeq" id="XP_002176955.1">
    <property type="nucleotide sequence ID" value="XM_002176919.1"/>
</dbReference>
<dbReference type="AlphaFoldDB" id="B7FQZ7"/>
<dbReference type="GO" id="GO:0003873">
    <property type="term" value="F:6-phosphofructo-2-kinase activity"/>
    <property type="evidence" value="ECO:0007669"/>
    <property type="project" value="InterPro"/>
</dbReference>
<dbReference type="InterPro" id="IPR027417">
    <property type="entry name" value="P-loop_NTPase"/>
</dbReference>
<feature type="non-terminal residue" evidence="4">
    <location>
        <position position="398"/>
    </location>
</feature>
<dbReference type="FunFam" id="3.40.50.300:FF:000644">
    <property type="entry name" value="GpmB, Fructose-2,6-bisphosphatase"/>
    <property type="match status" value="1"/>
</dbReference>
<evidence type="ECO:0000256" key="2">
    <source>
        <dbReference type="ARBA" id="ARBA00022840"/>
    </source>
</evidence>
<organism evidence="4 5">
    <name type="scientific">Phaeodactylum tricornutum (strain CCAP 1055/1)</name>
    <dbReference type="NCBI Taxonomy" id="556484"/>
    <lineage>
        <taxon>Eukaryota</taxon>
        <taxon>Sar</taxon>
        <taxon>Stramenopiles</taxon>
        <taxon>Ochrophyta</taxon>
        <taxon>Bacillariophyta</taxon>
        <taxon>Bacillariophyceae</taxon>
        <taxon>Bacillariophycidae</taxon>
        <taxon>Naviculales</taxon>
        <taxon>Phaeodactylaceae</taxon>
        <taxon>Phaeodactylum</taxon>
    </lineage>
</organism>
<evidence type="ECO:0000256" key="1">
    <source>
        <dbReference type="ARBA" id="ARBA00022741"/>
    </source>
</evidence>
<keyword evidence="1" id="KW-0547">Nucleotide-binding</keyword>
<dbReference type="InParanoid" id="B7FQZ7"/>
<dbReference type="GeneID" id="7196941"/>
<dbReference type="PANTHER" id="PTHR10606">
    <property type="entry name" value="6-PHOSPHOFRUCTO-2-KINASE/FRUCTOSE-2,6-BISPHOSPHATASE"/>
    <property type="match status" value="1"/>
</dbReference>
<dbReference type="GO" id="GO:0004331">
    <property type="term" value="F:fructose-2,6-bisphosphate 2-phosphatase activity"/>
    <property type="evidence" value="ECO:0007669"/>
    <property type="project" value="TreeGrafter"/>
</dbReference>
<evidence type="ECO:0000313" key="5">
    <source>
        <dbReference type="Proteomes" id="UP000000759"/>
    </source>
</evidence>
<feature type="domain" description="6-phosphofructo-2-kinase" evidence="3">
    <location>
        <begin position="1"/>
        <end position="221"/>
    </location>
</feature>
<dbReference type="GO" id="GO:0005524">
    <property type="term" value="F:ATP binding"/>
    <property type="evidence" value="ECO:0007669"/>
    <property type="project" value="UniProtKB-KW"/>
</dbReference>
<keyword evidence="5" id="KW-1185">Reference proteome</keyword>
<proteinExistence type="predicted"/>
<protein>
    <recommendedName>
        <fullName evidence="3">6-phosphofructo-2-kinase domain-containing protein</fullName>
    </recommendedName>
</protein>
<dbReference type="PIRSF" id="PIRSF000709">
    <property type="entry name" value="6PFK_2-Ptase"/>
    <property type="match status" value="1"/>
</dbReference>
<dbReference type="Gene3D" id="3.40.50.300">
    <property type="entry name" value="P-loop containing nucleotide triphosphate hydrolases"/>
    <property type="match status" value="1"/>
</dbReference>